<feature type="compositionally biased region" description="Low complexity" evidence="1">
    <location>
        <begin position="11"/>
        <end position="23"/>
    </location>
</feature>
<feature type="compositionally biased region" description="Polar residues" evidence="1">
    <location>
        <begin position="60"/>
        <end position="71"/>
    </location>
</feature>
<dbReference type="STRING" id="1071380.I2GV51"/>
<dbReference type="GeneID" id="14493137"/>
<feature type="compositionally biased region" description="Low complexity" evidence="1">
    <location>
        <begin position="34"/>
        <end position="47"/>
    </location>
</feature>
<feature type="compositionally biased region" description="Polar residues" evidence="1">
    <location>
        <begin position="685"/>
        <end position="699"/>
    </location>
</feature>
<proteinExistence type="predicted"/>
<name>I2GV51_HENB6</name>
<feature type="region of interest" description="Disordered" evidence="1">
    <location>
        <begin position="714"/>
        <end position="758"/>
    </location>
</feature>
<feature type="region of interest" description="Disordered" evidence="1">
    <location>
        <begin position="591"/>
        <end position="622"/>
    </location>
</feature>
<dbReference type="KEGG" id="tbl:TBLA_0A02020"/>
<feature type="compositionally biased region" description="Polar residues" evidence="1">
    <location>
        <begin position="194"/>
        <end position="209"/>
    </location>
</feature>
<evidence type="ECO:0000313" key="3">
    <source>
        <dbReference type="Proteomes" id="UP000002866"/>
    </source>
</evidence>
<accession>I2GV51</accession>
<feature type="region of interest" description="Disordered" evidence="1">
    <location>
        <begin position="1"/>
        <end position="81"/>
    </location>
</feature>
<dbReference type="EMBL" id="HE806316">
    <property type="protein sequence ID" value="CCH58003.1"/>
    <property type="molecule type" value="Genomic_DNA"/>
</dbReference>
<dbReference type="InterPro" id="IPR014842">
    <property type="entry name" value="AFT"/>
</dbReference>
<organism evidence="2 3">
    <name type="scientific">Henningerozyma blattae (strain ATCC 34711 / CBS 6284 / DSM 70876 / NBRC 10599 / NRRL Y-10934 / UCD 77-7)</name>
    <name type="common">Yeast</name>
    <name type="synonym">Tetrapisispora blattae</name>
    <dbReference type="NCBI Taxonomy" id="1071380"/>
    <lineage>
        <taxon>Eukaryota</taxon>
        <taxon>Fungi</taxon>
        <taxon>Dikarya</taxon>
        <taxon>Ascomycota</taxon>
        <taxon>Saccharomycotina</taxon>
        <taxon>Saccharomycetes</taxon>
        <taxon>Saccharomycetales</taxon>
        <taxon>Saccharomycetaceae</taxon>
        <taxon>Henningerozyma</taxon>
    </lineage>
</organism>
<dbReference type="InParanoid" id="I2GV51"/>
<feature type="region of interest" description="Disordered" evidence="1">
    <location>
        <begin position="186"/>
        <end position="237"/>
    </location>
</feature>
<gene>
    <name evidence="2" type="primary">TBLA0A02020</name>
    <name evidence="2" type="ORF">TBLA_0A02020</name>
</gene>
<feature type="compositionally biased region" description="Low complexity" evidence="1">
    <location>
        <begin position="72"/>
        <end position="81"/>
    </location>
</feature>
<dbReference type="HOGENOM" id="CLU_317873_0_0_1"/>
<evidence type="ECO:0008006" key="4">
    <source>
        <dbReference type="Google" id="ProtNLM"/>
    </source>
</evidence>
<protein>
    <recommendedName>
        <fullName evidence="4">Iron-regulated transcriptional activator AFT1</fullName>
    </recommendedName>
</protein>
<dbReference type="GO" id="GO:0000981">
    <property type="term" value="F:DNA-binding transcription factor activity, RNA polymerase II-specific"/>
    <property type="evidence" value="ECO:0007669"/>
    <property type="project" value="InterPro"/>
</dbReference>
<feature type="compositionally biased region" description="Polar residues" evidence="1">
    <location>
        <begin position="24"/>
        <end position="33"/>
    </location>
</feature>
<dbReference type="Proteomes" id="UP000002866">
    <property type="component" value="Chromosome 1"/>
</dbReference>
<sequence>MINFTWSDPSIITDNNNLTNNIDSKNQTNTKSRTFSTENTTSSNSNNQLAKDGFLPLSSPDINSNNQSNTPDFSTFDNNSTTNNDDINSDLVNHNDFFMLQDSTTNPNNTEPELLQNLLNNTAITSTANDQNKLIHLDPIPDFKDKSEIKPWLQKIFYPQGIELVIERSDNIKVVFKCKASKRRKKNQYHIHMHSNTNANANIQDTETNSSPNSPSSKLQSSQNISISTPTSNSNASCLLEKPKRKRLVSKYNTCPFRVRATYSLKRKKWNVVVLNNSHSHELKFNPTSEDYKKFKDGLRKQNDWDSVKKFDELEYRFKSNLPLVPSIPCDCGLTNEIECFDIVLPNTVNSNIQRQKLMLSKNHHPHQNSSIPLTTNNNLKKDSSIMKKKKFSLQQNFNNKNDIMSRNGNSIIDLTYAACINNNSTSTSLLVDSSQSSPNNDSSPITNNFNLIHSSHISNSRATNNINTNSRFNNDKNIIENRISTNANFLKEFDIEDNPDFYPTLLNDFDILSNTNNSSNNNNSTTNRSTFNEEFCDLLDPHSNTIMNMSNATNLDVPMNKNIPIFTNTQTTDLNEIDFTSMFNKFSYHSNKNSSSNKTNSQTTKSYSSKSNSSSIKNNSSIYGHQSHIRHVSHNQQTNINNTMNNPLIKNNNDISHFTTRDLLNPKEIFETTNTTKFNDTNDISSNQAISSPSTHGQFSNFNLIRELEKSSVLNSSTTSTPNDTGDNQHVNNTNSNTIVNISDNNNNQNHAAKSNINVNDGFSNSNIFFKNKEDQQLSVPTVSTCTINMVPILFQEPLPSHNIVNDDENFISEMIKKEQQEEYEHIHNNNRNNIGLSTTNMNYLDSSDLSNFPNNFNKNINPRNSLNNQRLNNPGTQTIASNTSLATATLGEMFNLGNSGNSPTTNDTFKDIFN</sequence>
<evidence type="ECO:0000313" key="2">
    <source>
        <dbReference type="EMBL" id="CCH58003.1"/>
    </source>
</evidence>
<feature type="compositionally biased region" description="Polar residues" evidence="1">
    <location>
        <begin position="714"/>
        <end position="730"/>
    </location>
</feature>
<dbReference type="RefSeq" id="XP_004177522.1">
    <property type="nucleotide sequence ID" value="XM_004177474.1"/>
</dbReference>
<dbReference type="OrthoDB" id="4068596at2759"/>
<dbReference type="eggNOG" id="KOG4818">
    <property type="taxonomic scope" value="Eukaryota"/>
</dbReference>
<dbReference type="GO" id="GO:0010106">
    <property type="term" value="P:cellular response to iron ion starvation"/>
    <property type="evidence" value="ECO:0007669"/>
    <property type="project" value="InterPro"/>
</dbReference>
<feature type="region of interest" description="Disordered" evidence="1">
    <location>
        <begin position="678"/>
        <end position="699"/>
    </location>
</feature>
<keyword evidence="3" id="KW-1185">Reference proteome</keyword>
<reference evidence="2 3" key="1">
    <citation type="journal article" date="2011" name="Proc. Natl. Acad. Sci. U.S.A.">
        <title>Evolutionary erosion of yeast sex chromosomes by mating-type switching accidents.</title>
        <authorList>
            <person name="Gordon J.L."/>
            <person name="Armisen D."/>
            <person name="Proux-Wera E."/>
            <person name="Oheigeartaigh S.S."/>
            <person name="Byrne K.P."/>
            <person name="Wolfe K.H."/>
        </authorList>
    </citation>
    <scope>NUCLEOTIDE SEQUENCE [LARGE SCALE GENOMIC DNA]</scope>
    <source>
        <strain evidence="3">ATCC 34711 / CBS 6284 / DSM 70876 / NBRC 10599 / NRRL Y-10934 / UCD 77-7</strain>
    </source>
</reference>
<dbReference type="AlphaFoldDB" id="I2GV51"/>
<dbReference type="Pfam" id="PF08731">
    <property type="entry name" value="AFT"/>
    <property type="match status" value="1"/>
</dbReference>
<evidence type="ECO:0000256" key="1">
    <source>
        <dbReference type="SAM" id="MobiDB-lite"/>
    </source>
</evidence>
<dbReference type="GO" id="GO:0045944">
    <property type="term" value="P:positive regulation of transcription by RNA polymerase II"/>
    <property type="evidence" value="ECO:0007669"/>
    <property type="project" value="InterPro"/>
</dbReference>
<feature type="compositionally biased region" description="Low complexity" evidence="1">
    <location>
        <begin position="210"/>
        <end position="237"/>
    </location>
</feature>
<feature type="compositionally biased region" description="Polar residues" evidence="1">
    <location>
        <begin position="1"/>
        <end position="10"/>
    </location>
</feature>
<feature type="compositionally biased region" description="Low complexity" evidence="1">
    <location>
        <begin position="731"/>
        <end position="758"/>
    </location>
</feature>